<organism evidence="5">
    <name type="scientific">Schlesneria paludicola</name>
    <dbReference type="NCBI Taxonomy" id="360056"/>
    <lineage>
        <taxon>Bacteria</taxon>
        <taxon>Pseudomonadati</taxon>
        <taxon>Planctomycetota</taxon>
        <taxon>Planctomycetia</taxon>
        <taxon>Planctomycetales</taxon>
        <taxon>Planctomycetaceae</taxon>
        <taxon>Schlesneria</taxon>
    </lineage>
</organism>
<evidence type="ECO:0000256" key="3">
    <source>
        <dbReference type="ARBA" id="ARBA00022842"/>
    </source>
</evidence>
<evidence type="ECO:0000259" key="4">
    <source>
        <dbReference type="SMART" id="SM00922"/>
    </source>
</evidence>
<proteinExistence type="predicted"/>
<comment type="caution">
    <text evidence="5">The sequence shown here is derived from an EMBL/GenBank/DDBJ whole genome shotgun (WGS) entry which is preliminary data.</text>
</comment>
<name>A0A7C2P8W4_9PLAN</name>
<dbReference type="SFLD" id="SFLDS00001">
    <property type="entry name" value="Enolase"/>
    <property type="match status" value="1"/>
</dbReference>
<feature type="domain" description="Mandelate racemase/muconate lactonizing enzyme C-terminal" evidence="4">
    <location>
        <begin position="257"/>
        <end position="361"/>
    </location>
</feature>
<evidence type="ECO:0000313" key="5">
    <source>
        <dbReference type="EMBL" id="HEN14376.1"/>
    </source>
</evidence>
<evidence type="ECO:0000256" key="2">
    <source>
        <dbReference type="ARBA" id="ARBA00022723"/>
    </source>
</evidence>
<accession>A0A7C2P8W4</accession>
<protein>
    <submittedName>
        <fullName evidence="5">Mandelate racemase/muconate lactonizing enzyme family protein</fullName>
    </submittedName>
</protein>
<dbReference type="SUPFAM" id="SSF51604">
    <property type="entry name" value="Enolase C-terminal domain-like"/>
    <property type="match status" value="1"/>
</dbReference>
<dbReference type="Gene3D" id="3.30.390.10">
    <property type="entry name" value="Enolase-like, N-terminal domain"/>
    <property type="match status" value="1"/>
</dbReference>
<dbReference type="Pfam" id="PF13378">
    <property type="entry name" value="MR_MLE_C"/>
    <property type="match status" value="1"/>
</dbReference>
<dbReference type="InterPro" id="IPR029017">
    <property type="entry name" value="Enolase-like_N"/>
</dbReference>
<dbReference type="InterPro" id="IPR029065">
    <property type="entry name" value="Enolase_C-like"/>
</dbReference>
<sequence length="489" mass="53485">MSASAGPSGRRVFCLCLPRVTLRPATPGGWRHGCRRRSLCRVASLGDRGRGDWGPGSGRLWRVARYHLANLSGASPMLNRRGFLATAATFAGTAVAAQAAEDGPRITVADLDRILAQPVLRTEFLPDPVVIASVELLRNGHVFLLRTRSQDGLEVVTVPNPDRMRLVHPIFLNNVRPVFLKQDARQLERLLWDVYRHNSNYKLQGLALWVSVAAMEMAVLELLAQTARRPLADLFGGTLRRDIPVYYASGNRGNTPAAEIDHLQKLVAGSGVRALKFRLGGRMSRNADSLPGRSEALIPLVRQTFGDGMTLYADANSSYDAREGTRIGRIMEQHGYGFYEEPCEFDDLWGTKEVADALTMPVAGGEQEFSLHRWKWMIANRAVDIVQPDLHYGGGFLRATQVARMAAAAGMTVVPHMSGGGLGYLDVVQFASFTPNIGPFMEFKGNATLPVLCDTSSLKCENGQVRCPAGTGFGVTIDPQFVREAQIVT</sequence>
<dbReference type="GO" id="GO:0000287">
    <property type="term" value="F:magnesium ion binding"/>
    <property type="evidence" value="ECO:0007669"/>
    <property type="project" value="TreeGrafter"/>
</dbReference>
<dbReference type="CDD" id="cd03316">
    <property type="entry name" value="MR_like"/>
    <property type="match status" value="1"/>
</dbReference>
<dbReference type="InterPro" id="IPR046945">
    <property type="entry name" value="RHMD-like"/>
</dbReference>
<evidence type="ECO:0000256" key="1">
    <source>
        <dbReference type="ARBA" id="ARBA00001946"/>
    </source>
</evidence>
<keyword evidence="3" id="KW-0460">Magnesium</keyword>
<dbReference type="SUPFAM" id="SSF54826">
    <property type="entry name" value="Enolase N-terminal domain-like"/>
    <property type="match status" value="1"/>
</dbReference>
<dbReference type="PANTHER" id="PTHR13794">
    <property type="entry name" value="ENOLASE SUPERFAMILY, MANDELATE RACEMASE"/>
    <property type="match status" value="1"/>
</dbReference>
<dbReference type="SMART" id="SM00922">
    <property type="entry name" value="MR_MLE"/>
    <property type="match status" value="1"/>
</dbReference>
<dbReference type="PANTHER" id="PTHR13794:SF58">
    <property type="entry name" value="MITOCHONDRIAL ENOLASE SUPERFAMILY MEMBER 1"/>
    <property type="match status" value="1"/>
</dbReference>
<comment type="cofactor">
    <cofactor evidence="1">
        <name>Mg(2+)</name>
        <dbReference type="ChEBI" id="CHEBI:18420"/>
    </cofactor>
</comment>
<dbReference type="Gene3D" id="3.20.20.120">
    <property type="entry name" value="Enolase-like C-terminal domain"/>
    <property type="match status" value="1"/>
</dbReference>
<dbReference type="GO" id="GO:0016052">
    <property type="term" value="P:carbohydrate catabolic process"/>
    <property type="evidence" value="ECO:0007669"/>
    <property type="project" value="TreeGrafter"/>
</dbReference>
<dbReference type="InterPro" id="IPR036849">
    <property type="entry name" value="Enolase-like_C_sf"/>
</dbReference>
<reference evidence="5" key="1">
    <citation type="journal article" date="2020" name="mSystems">
        <title>Genome- and Community-Level Interaction Insights into Carbon Utilization and Element Cycling Functions of Hydrothermarchaeota in Hydrothermal Sediment.</title>
        <authorList>
            <person name="Zhou Z."/>
            <person name="Liu Y."/>
            <person name="Xu W."/>
            <person name="Pan J."/>
            <person name="Luo Z.H."/>
            <person name="Li M."/>
        </authorList>
    </citation>
    <scope>NUCLEOTIDE SEQUENCE [LARGE SCALE GENOMIC DNA]</scope>
    <source>
        <strain evidence="5">SpSt-339</strain>
    </source>
</reference>
<dbReference type="AlphaFoldDB" id="A0A7C2P8W4"/>
<dbReference type="InterPro" id="IPR013342">
    <property type="entry name" value="Mandelate_racemase_C"/>
</dbReference>
<dbReference type="EMBL" id="DSOK01000088">
    <property type="protein sequence ID" value="HEN14376.1"/>
    <property type="molecule type" value="Genomic_DNA"/>
</dbReference>
<gene>
    <name evidence="5" type="ORF">ENQ76_02765</name>
</gene>
<keyword evidence="2" id="KW-0479">Metal-binding</keyword>
<dbReference type="GO" id="GO:0016836">
    <property type="term" value="F:hydro-lyase activity"/>
    <property type="evidence" value="ECO:0007669"/>
    <property type="project" value="TreeGrafter"/>
</dbReference>